<comment type="caution">
    <text evidence="3">The sequence shown here is derived from an EMBL/GenBank/DDBJ whole genome shotgun (WGS) entry which is preliminary data.</text>
</comment>
<sequence>MSATRSTPQRSTRRSTRSPPHSAVPASKQFTSFATAANPLMPSSIPAVSSSPQKSNRSTEALDPLTTESFESLRPSLPLEKKNPLLASFRGRVRSVKTQNIPLENNWTITIARVKVPTSNGTAGHLIKRFDTNAISATSFFRAAFPDASEEEVNAQMDYISKIYDTATAGGDHIGPECKLTGTWVPLAHAEVIAEWYGLTKFAAELISYPDPNRPSGQAPLSQSTEPSQTLLPSEPTLESTPGPKAEEPISAPRSSKRARVAPPSFGNTSPSHFSLPPPAPASALALKEIPGLNGLPAADEPDPTEEPMTISNDEADEPDQKKVQVVVTETSSGHEGTQTVTTTTTTTSVMGTDEQVELAKQEALSLVASIQESAALGGATSSTTTVSSSESSQKKRGISDVEDVESEAPAALPSRGFFNRLWSRKQSSKSHGKKVEVAPKPREIAPLPSAILPQVTPVTKRNLAVVGIVVAGAAASIAPYFF</sequence>
<feature type="compositionally biased region" description="Polar residues" evidence="1">
    <location>
        <begin position="46"/>
        <end position="59"/>
    </location>
</feature>
<feature type="region of interest" description="Disordered" evidence="1">
    <location>
        <begin position="41"/>
        <end position="76"/>
    </location>
</feature>
<dbReference type="Proteomes" id="UP000886653">
    <property type="component" value="Unassembled WGS sequence"/>
</dbReference>
<dbReference type="PANTHER" id="PTHR38044">
    <property type="entry name" value="BOUQUET FORMATION PROTEIN 4"/>
    <property type="match status" value="1"/>
</dbReference>
<accession>A0A9P6N851</accession>
<dbReference type="InterPro" id="IPR036887">
    <property type="entry name" value="HTH_APSES_sf"/>
</dbReference>
<feature type="compositionally biased region" description="Polar residues" evidence="1">
    <location>
        <begin position="215"/>
        <end position="240"/>
    </location>
</feature>
<protein>
    <recommendedName>
        <fullName evidence="2">HTH APSES-type domain-containing protein</fullName>
    </recommendedName>
</protein>
<dbReference type="GO" id="GO:0044820">
    <property type="term" value="P:mitotic telomere tethering at nuclear periphery"/>
    <property type="evidence" value="ECO:0007669"/>
    <property type="project" value="TreeGrafter"/>
</dbReference>
<feature type="region of interest" description="Disordered" evidence="1">
    <location>
        <begin position="211"/>
        <end position="324"/>
    </location>
</feature>
<evidence type="ECO:0000259" key="2">
    <source>
        <dbReference type="PROSITE" id="PS51299"/>
    </source>
</evidence>
<feature type="compositionally biased region" description="Low complexity" evidence="1">
    <location>
        <begin position="1"/>
        <end position="10"/>
    </location>
</feature>
<dbReference type="EMBL" id="MU167377">
    <property type="protein sequence ID" value="KAG0141656.1"/>
    <property type="molecule type" value="Genomic_DNA"/>
</dbReference>
<dbReference type="GO" id="GO:0003677">
    <property type="term" value="F:DNA binding"/>
    <property type="evidence" value="ECO:0007669"/>
    <property type="project" value="InterPro"/>
</dbReference>
<evidence type="ECO:0000313" key="3">
    <source>
        <dbReference type="EMBL" id="KAG0141656.1"/>
    </source>
</evidence>
<feature type="domain" description="HTH APSES-type" evidence="2">
    <location>
        <begin position="103"/>
        <end position="220"/>
    </location>
</feature>
<evidence type="ECO:0000313" key="4">
    <source>
        <dbReference type="Proteomes" id="UP000886653"/>
    </source>
</evidence>
<dbReference type="GO" id="GO:0070197">
    <property type="term" value="P:meiotic attachment of telomere to nuclear envelope"/>
    <property type="evidence" value="ECO:0007669"/>
    <property type="project" value="InterPro"/>
</dbReference>
<dbReference type="PROSITE" id="PS51299">
    <property type="entry name" value="HTH_APSES"/>
    <property type="match status" value="1"/>
</dbReference>
<gene>
    <name evidence="3" type="ORF">CROQUDRAFT_663553</name>
</gene>
<dbReference type="AlphaFoldDB" id="A0A9P6N851"/>
<keyword evidence="4" id="KW-1185">Reference proteome</keyword>
<feature type="region of interest" description="Disordered" evidence="1">
    <location>
        <begin position="1"/>
        <end position="28"/>
    </location>
</feature>
<name>A0A9P6N851_9BASI</name>
<reference evidence="3" key="1">
    <citation type="submission" date="2013-11" db="EMBL/GenBank/DDBJ databases">
        <title>Genome sequence of the fusiform rust pathogen reveals effectors for host alternation and coevolution with pine.</title>
        <authorList>
            <consortium name="DOE Joint Genome Institute"/>
            <person name="Smith K."/>
            <person name="Pendleton A."/>
            <person name="Kubisiak T."/>
            <person name="Anderson C."/>
            <person name="Salamov A."/>
            <person name="Aerts A."/>
            <person name="Riley R."/>
            <person name="Clum A."/>
            <person name="Lindquist E."/>
            <person name="Ence D."/>
            <person name="Campbell M."/>
            <person name="Kronenberg Z."/>
            <person name="Feau N."/>
            <person name="Dhillon B."/>
            <person name="Hamelin R."/>
            <person name="Burleigh J."/>
            <person name="Smith J."/>
            <person name="Yandell M."/>
            <person name="Nelson C."/>
            <person name="Grigoriev I."/>
            <person name="Davis J."/>
        </authorList>
    </citation>
    <scope>NUCLEOTIDE SEQUENCE</scope>
    <source>
        <strain evidence="3">G11</strain>
    </source>
</reference>
<evidence type="ECO:0000256" key="1">
    <source>
        <dbReference type="SAM" id="MobiDB-lite"/>
    </source>
</evidence>
<proteinExistence type="predicted"/>
<feature type="region of interest" description="Disordered" evidence="1">
    <location>
        <begin position="377"/>
        <end position="408"/>
    </location>
</feature>
<dbReference type="InterPro" id="IPR003163">
    <property type="entry name" value="Tscrpt_reg_HTH_APSES-type"/>
</dbReference>
<organism evidence="3 4">
    <name type="scientific">Cronartium quercuum f. sp. fusiforme G11</name>
    <dbReference type="NCBI Taxonomy" id="708437"/>
    <lineage>
        <taxon>Eukaryota</taxon>
        <taxon>Fungi</taxon>
        <taxon>Dikarya</taxon>
        <taxon>Basidiomycota</taxon>
        <taxon>Pucciniomycotina</taxon>
        <taxon>Pucciniomycetes</taxon>
        <taxon>Pucciniales</taxon>
        <taxon>Coleosporiaceae</taxon>
        <taxon>Cronartium</taxon>
    </lineage>
</organism>
<dbReference type="OrthoDB" id="2505363at2759"/>
<dbReference type="GO" id="GO:1990862">
    <property type="term" value="C:nuclear membrane complex Bqt3-Bqt4"/>
    <property type="evidence" value="ECO:0007669"/>
    <property type="project" value="InterPro"/>
</dbReference>
<dbReference type="SUPFAM" id="SSF54616">
    <property type="entry name" value="DNA-binding domain of Mlu1-box binding protein MBP1"/>
    <property type="match status" value="1"/>
</dbReference>
<dbReference type="InterPro" id="IPR037548">
    <property type="entry name" value="Bqt4"/>
</dbReference>
<feature type="compositionally biased region" description="Low complexity" evidence="1">
    <location>
        <begin position="381"/>
        <end position="392"/>
    </location>
</feature>
<dbReference type="PANTHER" id="PTHR38044:SF1">
    <property type="entry name" value="BOUQUET FORMATION PROTEIN 4"/>
    <property type="match status" value="1"/>
</dbReference>